<dbReference type="EMBL" id="WBKA01000002">
    <property type="protein sequence ID" value="KAB1632794.1"/>
    <property type="molecule type" value="Genomic_DNA"/>
</dbReference>
<accession>A0A7C8BP45</accession>
<evidence type="ECO:0000313" key="2">
    <source>
        <dbReference type="EMBL" id="KAB1632794.1"/>
    </source>
</evidence>
<organism evidence="2 3">
    <name type="scientific">Pseudoclavibacter caeni</name>
    <dbReference type="NCBI Taxonomy" id="908846"/>
    <lineage>
        <taxon>Bacteria</taxon>
        <taxon>Bacillati</taxon>
        <taxon>Actinomycetota</taxon>
        <taxon>Actinomycetes</taxon>
        <taxon>Micrococcales</taxon>
        <taxon>Microbacteriaceae</taxon>
        <taxon>Pseudoclavibacter</taxon>
    </lineage>
</organism>
<name>A0A7C8BP45_9MICO</name>
<reference evidence="2 3" key="1">
    <citation type="submission" date="2019-09" db="EMBL/GenBank/DDBJ databases">
        <title>Phylogeny of genus Pseudoclavibacter and closely related genus.</title>
        <authorList>
            <person name="Li Y."/>
        </authorList>
    </citation>
    <scope>NUCLEOTIDE SEQUENCE [LARGE SCALE GENOMIC DNA]</scope>
    <source>
        <strain evidence="2 3">JCM 16921</strain>
    </source>
</reference>
<keyword evidence="1" id="KW-0732">Signal</keyword>
<sequence>MNARGQRTGRVAALLGAALLAITLAGCTQTVSSGRSSEAIEVDAGFGTAPTVGIPAPLDVDGLQLSVVHRGEGERITDGTTVSLHARVFDTQTGETITPAGAWADAELIRPQDAEPGIARTVPGLPNGSRIVVTGTARDFYGSERLEQVRLDGGRELAVVMDVSVPPRTPRATGELPADAMPAVTLDGGRPTAIAPGAGDPPATTTVRVLSAGAGATVTADDAVVFRAYTAAWGDGARLGDDFTTGAVVHPIADLPAGFARALTEQRVGSLVEAVIPPGEGPANRLPEALRQETLVVVIAIDGVSLAG</sequence>
<evidence type="ECO:0000256" key="1">
    <source>
        <dbReference type="SAM" id="SignalP"/>
    </source>
</evidence>
<dbReference type="RefSeq" id="WP_158035716.1">
    <property type="nucleotide sequence ID" value="NZ_BAAAZV010000003.1"/>
</dbReference>
<feature type="signal peptide" evidence="1">
    <location>
        <begin position="1"/>
        <end position="25"/>
    </location>
</feature>
<comment type="caution">
    <text evidence="2">The sequence shown here is derived from an EMBL/GenBank/DDBJ whole genome shotgun (WGS) entry which is preliminary data.</text>
</comment>
<dbReference type="PROSITE" id="PS51257">
    <property type="entry name" value="PROKAR_LIPOPROTEIN"/>
    <property type="match status" value="1"/>
</dbReference>
<dbReference type="AlphaFoldDB" id="A0A7C8BP45"/>
<dbReference type="OrthoDB" id="25996at2"/>
<protein>
    <recommendedName>
        <fullName evidence="4">Peptidylprolyl isomerase</fullName>
    </recommendedName>
</protein>
<evidence type="ECO:0000313" key="3">
    <source>
        <dbReference type="Proteomes" id="UP000481339"/>
    </source>
</evidence>
<dbReference type="Proteomes" id="UP000481339">
    <property type="component" value="Unassembled WGS sequence"/>
</dbReference>
<feature type="chain" id="PRO_5039116125" description="Peptidylprolyl isomerase" evidence="1">
    <location>
        <begin position="26"/>
        <end position="308"/>
    </location>
</feature>
<proteinExistence type="predicted"/>
<evidence type="ECO:0008006" key="4">
    <source>
        <dbReference type="Google" id="ProtNLM"/>
    </source>
</evidence>
<keyword evidence="3" id="KW-1185">Reference proteome</keyword>
<gene>
    <name evidence="2" type="ORF">F8O02_02685</name>
</gene>